<keyword evidence="6 9" id="KW-0812">Transmembrane</keyword>
<dbReference type="PANTHER" id="PTHR23535">
    <property type="entry name" value="SUGAR EFFLUX TRANSPORTER A-RELATED"/>
    <property type="match status" value="1"/>
</dbReference>
<feature type="transmembrane region" description="Helical" evidence="9">
    <location>
        <begin position="207"/>
        <end position="231"/>
    </location>
</feature>
<organism evidence="11 12">
    <name type="scientific">Actinokineospora fastidiosa</name>
    <dbReference type="NCBI Taxonomy" id="1816"/>
    <lineage>
        <taxon>Bacteria</taxon>
        <taxon>Bacillati</taxon>
        <taxon>Actinomycetota</taxon>
        <taxon>Actinomycetes</taxon>
        <taxon>Pseudonocardiales</taxon>
        <taxon>Pseudonocardiaceae</taxon>
        <taxon>Actinokineospora</taxon>
    </lineage>
</organism>
<gene>
    <name evidence="11" type="primary">setA</name>
    <name evidence="11" type="ORF">GCM10010171_27580</name>
</gene>
<accession>A0A918GH24</accession>
<comment type="caution">
    <text evidence="11">The sequence shown here is derived from an EMBL/GenBank/DDBJ whole genome shotgun (WGS) entry which is preliminary data.</text>
</comment>
<evidence type="ECO:0000256" key="8">
    <source>
        <dbReference type="ARBA" id="ARBA00023136"/>
    </source>
</evidence>
<dbReference type="SUPFAM" id="SSF103473">
    <property type="entry name" value="MFS general substrate transporter"/>
    <property type="match status" value="1"/>
</dbReference>
<feature type="transmembrane region" description="Helical" evidence="9">
    <location>
        <begin position="298"/>
        <end position="319"/>
    </location>
</feature>
<keyword evidence="8 9" id="KW-0472">Membrane</keyword>
<dbReference type="GO" id="GO:0022857">
    <property type="term" value="F:transmembrane transporter activity"/>
    <property type="evidence" value="ECO:0007669"/>
    <property type="project" value="InterPro"/>
</dbReference>
<dbReference type="CDD" id="cd17471">
    <property type="entry name" value="MFS_Set"/>
    <property type="match status" value="1"/>
</dbReference>
<feature type="transmembrane region" description="Helical" evidence="9">
    <location>
        <begin position="358"/>
        <end position="377"/>
    </location>
</feature>
<evidence type="ECO:0000256" key="1">
    <source>
        <dbReference type="ARBA" id="ARBA00004651"/>
    </source>
</evidence>
<sequence length="393" mass="40337">MVPAPERARLVPLGSVSLLTGVAYALVGPFLSLFLVTELHAGPVAVGAFLVTSQVAAVVASTLIGRFSDTRSVRRQLLVIGGATGALGYGVFAVSRSYWVLLAVSITLSAVASSQMPQMFAYARESLGDSPKAPLAISGIRTLLSVAWVAGTPLAAFLIAESGFTLLFAVSAGIYVVAALAAAVWLPSLGRAPAPRSHDSTSPRGHIALAAVAFGLMQAATALGVLAMPLYVTENLGGSTGDAGLILSLCAAIEIPLMIWFGWLAIRSDHRKLVVIGAVTAIGYYAVVTLTTEVWQVAVAQVLNAVVISAVMGVGISYFQDLAPDRPGAATTLFTNTAKVSSMLAGGLLGLAQHLGYRSAYAIGLGLSVAGLAFLLATRTRHRAAAVVSPARG</sequence>
<evidence type="ECO:0000256" key="9">
    <source>
        <dbReference type="SAM" id="Phobius"/>
    </source>
</evidence>
<feature type="transmembrane region" description="Helical" evidence="9">
    <location>
        <begin position="331"/>
        <end position="352"/>
    </location>
</feature>
<reference evidence="11" key="1">
    <citation type="journal article" date="2014" name="Int. J. Syst. Evol. Microbiol.">
        <title>Complete genome sequence of Corynebacterium casei LMG S-19264T (=DSM 44701T), isolated from a smear-ripened cheese.</title>
        <authorList>
            <consortium name="US DOE Joint Genome Institute (JGI-PGF)"/>
            <person name="Walter F."/>
            <person name="Albersmeier A."/>
            <person name="Kalinowski J."/>
            <person name="Ruckert C."/>
        </authorList>
    </citation>
    <scope>NUCLEOTIDE SEQUENCE</scope>
    <source>
        <strain evidence="11">JCM 3276</strain>
    </source>
</reference>
<dbReference type="Proteomes" id="UP000660680">
    <property type="component" value="Unassembled WGS sequence"/>
</dbReference>
<proteinExistence type="inferred from homology"/>
<dbReference type="InterPro" id="IPR036259">
    <property type="entry name" value="MFS_trans_sf"/>
</dbReference>
<feature type="domain" description="Major facilitator superfamily (MFS) profile" evidence="10">
    <location>
        <begin position="9"/>
        <end position="383"/>
    </location>
</feature>
<evidence type="ECO:0000313" key="11">
    <source>
        <dbReference type="EMBL" id="GGS32119.1"/>
    </source>
</evidence>
<dbReference type="InterPro" id="IPR020846">
    <property type="entry name" value="MFS_dom"/>
</dbReference>
<keyword evidence="4" id="KW-1003">Cell membrane</keyword>
<feature type="transmembrane region" description="Helical" evidence="9">
    <location>
        <begin position="273"/>
        <end position="292"/>
    </location>
</feature>
<evidence type="ECO:0000256" key="3">
    <source>
        <dbReference type="ARBA" id="ARBA00022448"/>
    </source>
</evidence>
<dbReference type="RefSeq" id="WP_229786889.1">
    <property type="nucleotide sequence ID" value="NZ_BMRB01000002.1"/>
</dbReference>
<dbReference type="InterPro" id="IPR011701">
    <property type="entry name" value="MFS"/>
</dbReference>
<dbReference type="PANTHER" id="PTHR23535:SF2">
    <property type="entry name" value="SUGAR EFFLUX TRANSPORTER A-RELATED"/>
    <property type="match status" value="1"/>
</dbReference>
<keyword evidence="5" id="KW-0762">Sugar transport</keyword>
<evidence type="ECO:0000256" key="7">
    <source>
        <dbReference type="ARBA" id="ARBA00022989"/>
    </source>
</evidence>
<name>A0A918GH24_9PSEU</name>
<feature type="transmembrane region" description="Helical" evidence="9">
    <location>
        <begin position="166"/>
        <end position="186"/>
    </location>
</feature>
<feature type="transmembrane region" description="Helical" evidence="9">
    <location>
        <begin position="135"/>
        <end position="160"/>
    </location>
</feature>
<keyword evidence="7 9" id="KW-1133">Transmembrane helix</keyword>
<evidence type="ECO:0000313" key="12">
    <source>
        <dbReference type="Proteomes" id="UP000660680"/>
    </source>
</evidence>
<feature type="transmembrane region" description="Helical" evidence="9">
    <location>
        <begin position="77"/>
        <end position="94"/>
    </location>
</feature>
<dbReference type="PROSITE" id="PS50850">
    <property type="entry name" value="MFS"/>
    <property type="match status" value="1"/>
</dbReference>
<dbReference type="AlphaFoldDB" id="A0A918GH24"/>
<comment type="similarity">
    <text evidence="2">Belongs to the major facilitator superfamily. Set transporter family.</text>
</comment>
<evidence type="ECO:0000256" key="4">
    <source>
        <dbReference type="ARBA" id="ARBA00022475"/>
    </source>
</evidence>
<feature type="transmembrane region" description="Helical" evidence="9">
    <location>
        <begin position="41"/>
        <end position="65"/>
    </location>
</feature>
<feature type="transmembrane region" description="Helical" evidence="9">
    <location>
        <begin position="243"/>
        <end position="266"/>
    </location>
</feature>
<reference evidence="11" key="2">
    <citation type="submission" date="2020-09" db="EMBL/GenBank/DDBJ databases">
        <authorList>
            <person name="Sun Q."/>
            <person name="Ohkuma M."/>
        </authorList>
    </citation>
    <scope>NUCLEOTIDE SEQUENCE</scope>
    <source>
        <strain evidence="11">JCM 3276</strain>
    </source>
</reference>
<evidence type="ECO:0000256" key="2">
    <source>
        <dbReference type="ARBA" id="ARBA00006523"/>
    </source>
</evidence>
<dbReference type="GO" id="GO:0005886">
    <property type="term" value="C:plasma membrane"/>
    <property type="evidence" value="ECO:0007669"/>
    <property type="project" value="UniProtKB-SubCell"/>
</dbReference>
<evidence type="ECO:0000256" key="5">
    <source>
        <dbReference type="ARBA" id="ARBA00022597"/>
    </source>
</evidence>
<evidence type="ECO:0000256" key="6">
    <source>
        <dbReference type="ARBA" id="ARBA00022692"/>
    </source>
</evidence>
<evidence type="ECO:0000259" key="10">
    <source>
        <dbReference type="PROSITE" id="PS50850"/>
    </source>
</evidence>
<dbReference type="Gene3D" id="1.20.1250.20">
    <property type="entry name" value="MFS general substrate transporter like domains"/>
    <property type="match status" value="2"/>
</dbReference>
<dbReference type="EMBL" id="BMRB01000002">
    <property type="protein sequence ID" value="GGS32119.1"/>
    <property type="molecule type" value="Genomic_DNA"/>
</dbReference>
<keyword evidence="12" id="KW-1185">Reference proteome</keyword>
<comment type="subcellular location">
    <subcellularLocation>
        <location evidence="1">Cell membrane</location>
        <topology evidence="1">Multi-pass membrane protein</topology>
    </subcellularLocation>
</comment>
<feature type="transmembrane region" description="Helical" evidence="9">
    <location>
        <begin position="100"/>
        <end position="123"/>
    </location>
</feature>
<protein>
    <submittedName>
        <fullName evidence="11">Sugar efflux transporter SetB</fullName>
    </submittedName>
</protein>
<dbReference type="Pfam" id="PF07690">
    <property type="entry name" value="MFS_1"/>
    <property type="match status" value="2"/>
</dbReference>
<keyword evidence="3" id="KW-0813">Transport</keyword>